<dbReference type="AlphaFoldDB" id="A0A9Q1FG14"/>
<keyword evidence="2" id="KW-1133">Transmembrane helix</keyword>
<protein>
    <submittedName>
        <fullName evidence="3">Uncharacterized protein</fullName>
    </submittedName>
</protein>
<feature type="region of interest" description="Disordered" evidence="1">
    <location>
        <begin position="66"/>
        <end position="89"/>
    </location>
</feature>
<comment type="caution">
    <text evidence="3">The sequence shown here is derived from an EMBL/GenBank/DDBJ whole genome shotgun (WGS) entry which is preliminary data.</text>
</comment>
<dbReference type="OrthoDB" id="8582491at2759"/>
<sequence>MLLDPFFLCADQPWRSRIKVHYGRGRGHRRRWRCEIPRAPMSLLQERGVRRESFAPLRAFPSLPGERAFSGPRVSPRTPGSAPSMSHRGDKTCRPLLRWYFPPKNCSHIAAKTETLGRGGRLLLEQGPKRTLLKTLVATDVERYPYRFVGQRKDFGGLQCTLCGVALLMVSPTMKGVVDAFWVVWSIGASIYDYLHTSAMEERIHALENTITFHQCVIGLLTAGLVLLFTYILLRKR</sequence>
<organism evidence="3 4">
    <name type="scientific">Synaphobranchus kaupii</name>
    <name type="common">Kaup's arrowtooth eel</name>
    <dbReference type="NCBI Taxonomy" id="118154"/>
    <lineage>
        <taxon>Eukaryota</taxon>
        <taxon>Metazoa</taxon>
        <taxon>Chordata</taxon>
        <taxon>Craniata</taxon>
        <taxon>Vertebrata</taxon>
        <taxon>Euteleostomi</taxon>
        <taxon>Actinopterygii</taxon>
        <taxon>Neopterygii</taxon>
        <taxon>Teleostei</taxon>
        <taxon>Anguilliformes</taxon>
        <taxon>Synaphobranchidae</taxon>
        <taxon>Synaphobranchus</taxon>
    </lineage>
</organism>
<keyword evidence="4" id="KW-1185">Reference proteome</keyword>
<keyword evidence="2" id="KW-0812">Transmembrane</keyword>
<dbReference type="Proteomes" id="UP001152622">
    <property type="component" value="Chromosome 6"/>
</dbReference>
<gene>
    <name evidence="3" type="ORF">SKAU_G00203970</name>
</gene>
<evidence type="ECO:0000313" key="4">
    <source>
        <dbReference type="Proteomes" id="UP001152622"/>
    </source>
</evidence>
<proteinExistence type="predicted"/>
<dbReference type="EMBL" id="JAINUF010000006">
    <property type="protein sequence ID" value="KAJ8357603.1"/>
    <property type="molecule type" value="Genomic_DNA"/>
</dbReference>
<evidence type="ECO:0000256" key="2">
    <source>
        <dbReference type="SAM" id="Phobius"/>
    </source>
</evidence>
<reference evidence="3" key="1">
    <citation type="journal article" date="2023" name="Science">
        <title>Genome structures resolve the early diversification of teleost fishes.</title>
        <authorList>
            <person name="Parey E."/>
            <person name="Louis A."/>
            <person name="Montfort J."/>
            <person name="Bouchez O."/>
            <person name="Roques C."/>
            <person name="Iampietro C."/>
            <person name="Lluch J."/>
            <person name="Castinel A."/>
            <person name="Donnadieu C."/>
            <person name="Desvignes T."/>
            <person name="Floi Bucao C."/>
            <person name="Jouanno E."/>
            <person name="Wen M."/>
            <person name="Mejri S."/>
            <person name="Dirks R."/>
            <person name="Jansen H."/>
            <person name="Henkel C."/>
            <person name="Chen W.J."/>
            <person name="Zahm M."/>
            <person name="Cabau C."/>
            <person name="Klopp C."/>
            <person name="Thompson A.W."/>
            <person name="Robinson-Rechavi M."/>
            <person name="Braasch I."/>
            <person name="Lecointre G."/>
            <person name="Bobe J."/>
            <person name="Postlethwait J.H."/>
            <person name="Berthelot C."/>
            <person name="Roest Crollius H."/>
            <person name="Guiguen Y."/>
        </authorList>
    </citation>
    <scope>NUCLEOTIDE SEQUENCE</scope>
    <source>
        <strain evidence="3">WJC10195</strain>
    </source>
</reference>
<evidence type="ECO:0000256" key="1">
    <source>
        <dbReference type="SAM" id="MobiDB-lite"/>
    </source>
</evidence>
<name>A0A9Q1FG14_SYNKA</name>
<feature type="transmembrane region" description="Helical" evidence="2">
    <location>
        <begin position="212"/>
        <end position="234"/>
    </location>
</feature>
<accession>A0A9Q1FG14</accession>
<evidence type="ECO:0000313" key="3">
    <source>
        <dbReference type="EMBL" id="KAJ8357603.1"/>
    </source>
</evidence>
<keyword evidence="2" id="KW-0472">Membrane</keyword>